<evidence type="ECO:0000256" key="8">
    <source>
        <dbReference type="SAM" id="SignalP"/>
    </source>
</evidence>
<protein>
    <recommendedName>
        <fullName evidence="6">Peptidoglycan-recognition protein</fullName>
    </recommendedName>
</protein>
<dbReference type="InterPro" id="IPR002502">
    <property type="entry name" value="Amidase_domain"/>
</dbReference>
<dbReference type="SUPFAM" id="SSF55846">
    <property type="entry name" value="N-acetylmuramoyl-L-alanine amidase-like"/>
    <property type="match status" value="1"/>
</dbReference>
<evidence type="ECO:0000256" key="4">
    <source>
        <dbReference type="ARBA" id="ARBA00022859"/>
    </source>
</evidence>
<dbReference type="Gene3D" id="3.40.80.10">
    <property type="entry name" value="Peptidoglycan recognition protein-like"/>
    <property type="match status" value="1"/>
</dbReference>
<dbReference type="CDD" id="cd06583">
    <property type="entry name" value="PGRP"/>
    <property type="match status" value="1"/>
</dbReference>
<dbReference type="InterPro" id="IPR015510">
    <property type="entry name" value="PGRP"/>
</dbReference>
<dbReference type="Pfam" id="PF01510">
    <property type="entry name" value="Amidase_2"/>
    <property type="match status" value="1"/>
</dbReference>
<evidence type="ECO:0000259" key="10">
    <source>
        <dbReference type="SMART" id="SM00701"/>
    </source>
</evidence>
<feature type="domain" description="N-acetylmuramoyl-L-alanine amidase" evidence="9">
    <location>
        <begin position="30"/>
        <end position="167"/>
    </location>
</feature>
<evidence type="ECO:0000259" key="9">
    <source>
        <dbReference type="SMART" id="SM00644"/>
    </source>
</evidence>
<dbReference type="SMART" id="SM00644">
    <property type="entry name" value="Ami_2"/>
    <property type="match status" value="1"/>
</dbReference>
<evidence type="ECO:0000313" key="12">
    <source>
        <dbReference type="Proteomes" id="UP001066276"/>
    </source>
</evidence>
<keyword evidence="3 8" id="KW-0732">Signal</keyword>
<comment type="caution">
    <text evidence="11">The sequence shown here is derived from an EMBL/GenBank/DDBJ whole genome shotgun (WGS) entry which is preliminary data.</text>
</comment>
<evidence type="ECO:0000256" key="1">
    <source>
        <dbReference type="ARBA" id="ARBA00007553"/>
    </source>
</evidence>
<keyword evidence="2 6" id="KW-0399">Innate immunity</keyword>
<feature type="domain" description="Peptidoglycan recognition protein family" evidence="10">
    <location>
        <begin position="19"/>
        <end position="161"/>
    </location>
</feature>
<evidence type="ECO:0000256" key="3">
    <source>
        <dbReference type="ARBA" id="ARBA00022729"/>
    </source>
</evidence>
<dbReference type="InterPro" id="IPR006619">
    <property type="entry name" value="PGRP_domain_met/bac"/>
</dbReference>
<evidence type="ECO:0000256" key="7">
    <source>
        <dbReference type="PIRSR" id="PIRSR037945-1"/>
    </source>
</evidence>
<dbReference type="PROSITE" id="PS51257">
    <property type="entry name" value="PROKAR_LIPOPROTEIN"/>
    <property type="match status" value="1"/>
</dbReference>
<dbReference type="FunFam" id="3.40.80.10:FF:000001">
    <property type="entry name" value="Peptidoglycan recognition protein 1"/>
    <property type="match status" value="1"/>
</dbReference>
<comment type="similarity">
    <text evidence="1 6">Belongs to the N-acetylmuramoyl-L-alanine amidase 2 family.</text>
</comment>
<reference evidence="11" key="1">
    <citation type="journal article" date="2022" name="bioRxiv">
        <title>Sequencing and chromosome-scale assembly of the giantPleurodeles waltlgenome.</title>
        <authorList>
            <person name="Brown T."/>
            <person name="Elewa A."/>
            <person name="Iarovenko S."/>
            <person name="Subramanian E."/>
            <person name="Araus A.J."/>
            <person name="Petzold A."/>
            <person name="Susuki M."/>
            <person name="Suzuki K.-i.T."/>
            <person name="Hayashi T."/>
            <person name="Toyoda A."/>
            <person name="Oliveira C."/>
            <person name="Osipova E."/>
            <person name="Leigh N.D."/>
            <person name="Simon A."/>
            <person name="Yun M.H."/>
        </authorList>
    </citation>
    <scope>NUCLEOTIDE SEQUENCE</scope>
    <source>
        <strain evidence="11">20211129_DDA</strain>
        <tissue evidence="11">Liver</tissue>
    </source>
</reference>
<dbReference type="GO" id="GO:0008745">
    <property type="term" value="F:N-acetylmuramoyl-L-alanine amidase activity"/>
    <property type="evidence" value="ECO:0007669"/>
    <property type="project" value="InterPro"/>
</dbReference>
<evidence type="ECO:0000313" key="11">
    <source>
        <dbReference type="EMBL" id="KAJ1111614.1"/>
    </source>
</evidence>
<feature type="disulfide bond" evidence="7">
    <location>
        <begin position="55"/>
        <end position="61"/>
    </location>
</feature>
<comment type="function">
    <text evidence="6">Innate immunity protein that plays several important functions in antimicrobial and antitumor defense systems.</text>
</comment>
<dbReference type="AlphaFoldDB" id="A0AAV7N834"/>
<keyword evidence="12" id="KW-1185">Reference proteome</keyword>
<sequence>MLRVVVLLSALCALTYGCPNIITRSGWGARKVTCLKPMKTPVPYVVIHHTAGTACNTRAKCVAEAKAVQNLHINKNKWCDIGYSFLVGEDGNVYEGRGWNKVGAHAPSMNTKSIGISVMGNFMNRNPSQAALKAVQELIKCGVSKGYIRKNYIIKGHRNVFATSCPGNSFYNLITKWPQFNAKA</sequence>
<dbReference type="GO" id="GO:0009253">
    <property type="term" value="P:peptidoglycan catabolic process"/>
    <property type="evidence" value="ECO:0007669"/>
    <property type="project" value="InterPro"/>
</dbReference>
<evidence type="ECO:0000256" key="2">
    <source>
        <dbReference type="ARBA" id="ARBA00022588"/>
    </source>
</evidence>
<gene>
    <name evidence="11" type="ORF">NDU88_008931</name>
</gene>
<feature type="chain" id="PRO_5043911030" description="Peptidoglycan-recognition protein" evidence="8">
    <location>
        <begin position="18"/>
        <end position="184"/>
    </location>
</feature>
<dbReference type="InterPro" id="IPR036505">
    <property type="entry name" value="Amidase/PGRP_sf"/>
</dbReference>
<dbReference type="Proteomes" id="UP001066276">
    <property type="component" value="Chromosome 9"/>
</dbReference>
<dbReference type="PIRSF" id="PIRSF037945">
    <property type="entry name" value="PGRPs"/>
    <property type="match status" value="1"/>
</dbReference>
<evidence type="ECO:0000256" key="5">
    <source>
        <dbReference type="ARBA" id="ARBA00023157"/>
    </source>
</evidence>
<organism evidence="11 12">
    <name type="scientific">Pleurodeles waltl</name>
    <name type="common">Iberian ribbed newt</name>
    <dbReference type="NCBI Taxonomy" id="8319"/>
    <lineage>
        <taxon>Eukaryota</taxon>
        <taxon>Metazoa</taxon>
        <taxon>Chordata</taxon>
        <taxon>Craniata</taxon>
        <taxon>Vertebrata</taxon>
        <taxon>Euteleostomi</taxon>
        <taxon>Amphibia</taxon>
        <taxon>Batrachia</taxon>
        <taxon>Caudata</taxon>
        <taxon>Salamandroidea</taxon>
        <taxon>Salamandridae</taxon>
        <taxon>Pleurodelinae</taxon>
        <taxon>Pleurodeles</taxon>
    </lineage>
</organism>
<dbReference type="PANTHER" id="PTHR11022">
    <property type="entry name" value="PEPTIDOGLYCAN RECOGNITION PROTEIN"/>
    <property type="match status" value="1"/>
</dbReference>
<dbReference type="SMART" id="SM00701">
    <property type="entry name" value="PGRP"/>
    <property type="match status" value="1"/>
</dbReference>
<feature type="disulfide bond" evidence="7">
    <location>
        <begin position="18"/>
        <end position="141"/>
    </location>
</feature>
<dbReference type="InterPro" id="IPR017331">
    <property type="entry name" value="Peptidoglycan_recognition"/>
</dbReference>
<name>A0AAV7N834_PLEWA</name>
<dbReference type="GO" id="GO:0042834">
    <property type="term" value="F:peptidoglycan binding"/>
    <property type="evidence" value="ECO:0007669"/>
    <property type="project" value="InterPro"/>
</dbReference>
<dbReference type="GO" id="GO:0045087">
    <property type="term" value="P:innate immune response"/>
    <property type="evidence" value="ECO:0007669"/>
    <property type="project" value="UniProtKB-KW"/>
</dbReference>
<evidence type="ECO:0000256" key="6">
    <source>
        <dbReference type="PIRNR" id="PIRNR037945"/>
    </source>
</evidence>
<dbReference type="EMBL" id="JANPWB010000013">
    <property type="protein sequence ID" value="KAJ1111614.1"/>
    <property type="molecule type" value="Genomic_DNA"/>
</dbReference>
<keyword evidence="4 6" id="KW-0391">Immunity</keyword>
<feature type="signal peptide" evidence="8">
    <location>
        <begin position="1"/>
        <end position="17"/>
    </location>
</feature>
<dbReference type="PANTHER" id="PTHR11022:SF12">
    <property type="entry name" value="PEPTIDOGLYCAN RECOGNITION PROTEIN 3"/>
    <property type="match status" value="1"/>
</dbReference>
<keyword evidence="5 7" id="KW-1015">Disulfide bond</keyword>
<accession>A0AAV7N834</accession>
<dbReference type="GO" id="GO:0008270">
    <property type="term" value="F:zinc ion binding"/>
    <property type="evidence" value="ECO:0007669"/>
    <property type="project" value="InterPro"/>
</dbReference>
<proteinExistence type="inferred from homology"/>